<sequence length="129" mass="14889">MGTEKNKTKWCNVRLSMPEHQSLMARMAGTTCNSLSEYVRRVLFGGVVTTKVRDQSMDAFMEELIALRLELTALGNNFNQVVRKLNAIPPSAEYLHWLVISEKHQRELLGKIEHIQKRISDFSSLWLQE</sequence>
<comment type="caution">
    <text evidence="1">The sequence shown here is derived from an EMBL/GenBank/DDBJ whole genome shotgun (WGS) entry which is preliminary data.</text>
</comment>
<gene>
    <name evidence="1" type="ORF">HGH92_26475</name>
</gene>
<organism evidence="1 2">
    <name type="scientific">Chitinophaga varians</name>
    <dbReference type="NCBI Taxonomy" id="2202339"/>
    <lineage>
        <taxon>Bacteria</taxon>
        <taxon>Pseudomonadati</taxon>
        <taxon>Bacteroidota</taxon>
        <taxon>Chitinophagia</taxon>
        <taxon>Chitinophagales</taxon>
        <taxon>Chitinophagaceae</taxon>
        <taxon>Chitinophaga</taxon>
    </lineage>
</organism>
<accession>A0A847S448</accession>
<proteinExistence type="predicted"/>
<dbReference type="RefSeq" id="WP_168873819.1">
    <property type="nucleotide sequence ID" value="NZ_JABAIA010000003.1"/>
</dbReference>
<dbReference type="Proteomes" id="UP000570474">
    <property type="component" value="Unassembled WGS sequence"/>
</dbReference>
<evidence type="ECO:0000313" key="2">
    <source>
        <dbReference type="Proteomes" id="UP000570474"/>
    </source>
</evidence>
<dbReference type="Pfam" id="PF19514">
    <property type="entry name" value="MobC_2"/>
    <property type="match status" value="1"/>
</dbReference>
<dbReference type="InterPro" id="IPR045788">
    <property type="entry name" value="MobC_2"/>
</dbReference>
<keyword evidence="2" id="KW-1185">Reference proteome</keyword>
<reference evidence="1 2" key="1">
    <citation type="submission" date="2020-04" db="EMBL/GenBank/DDBJ databases">
        <authorList>
            <person name="Yin C."/>
        </authorList>
    </citation>
    <scope>NUCLEOTIDE SEQUENCE [LARGE SCALE GENOMIC DNA]</scope>
    <source>
        <strain evidence="1 2">Ae27</strain>
    </source>
</reference>
<evidence type="ECO:0000313" key="1">
    <source>
        <dbReference type="EMBL" id="NLR67878.1"/>
    </source>
</evidence>
<protein>
    <submittedName>
        <fullName evidence="1">Mobilization protein</fullName>
    </submittedName>
</protein>
<name>A0A847S448_9BACT</name>
<dbReference type="EMBL" id="JABAIA010000003">
    <property type="protein sequence ID" value="NLR67878.1"/>
    <property type="molecule type" value="Genomic_DNA"/>
</dbReference>
<dbReference type="AlphaFoldDB" id="A0A847S448"/>